<dbReference type="EMBL" id="PZQS01000007">
    <property type="protein sequence ID" value="PVD27292.1"/>
    <property type="molecule type" value="Genomic_DNA"/>
</dbReference>
<reference evidence="2 3" key="1">
    <citation type="submission" date="2018-04" db="EMBL/GenBank/DDBJ databases">
        <title>The genome of golden apple snail Pomacea canaliculata provides insight into stress tolerance and invasive adaptation.</title>
        <authorList>
            <person name="Liu C."/>
            <person name="Liu B."/>
            <person name="Ren Y."/>
            <person name="Zhang Y."/>
            <person name="Wang H."/>
            <person name="Li S."/>
            <person name="Jiang F."/>
            <person name="Yin L."/>
            <person name="Zhang G."/>
            <person name="Qian W."/>
            <person name="Fan W."/>
        </authorList>
    </citation>
    <scope>NUCLEOTIDE SEQUENCE [LARGE SCALE GENOMIC DNA]</scope>
    <source>
        <strain evidence="2">SZHN2017</strain>
        <tissue evidence="2">Muscle</tissue>
    </source>
</reference>
<keyword evidence="1" id="KW-0812">Transmembrane</keyword>
<protein>
    <submittedName>
        <fullName evidence="2">Uncharacterized protein</fullName>
    </submittedName>
</protein>
<comment type="caution">
    <text evidence="2">The sequence shown here is derived from an EMBL/GenBank/DDBJ whole genome shotgun (WGS) entry which is preliminary data.</text>
</comment>
<gene>
    <name evidence="2" type="ORF">C0Q70_12447</name>
</gene>
<sequence>MRMSLLVRRMYSEVVWELLENNSLPVVLNHTKLQVNYRPQITQLMVNDDQANRTHTVDEKQEVNISCFFSNGNPPSNISMLDDNGNTLSSSSDREGYLVLSREFRCHDVWPTIHCQAPGSELNRSMSILVRCLPELSFFAAQVANWTSVLQGLTLRFKSHTSNISKCLMTELYSGHTSRNVTCTLSGRAPEFNLTLHFGEETWIRPGNWTLDITTEFGITNITFELINDTAHTGVSPSSEYPGQLTESNILLVISGCLLTVIVFSAGLSILCVVKFAKHHGVQGVQGFDSNNSEEHQDDALYENRGNAMIGSVVAVCSSEAEQHHTQTLGHRNADGLIYGELDFGDKEPSDVIIGSLPDNHYAQINFAASIHPP</sequence>
<dbReference type="Proteomes" id="UP000245119">
    <property type="component" value="Linkage Group LG7"/>
</dbReference>
<keyword evidence="1" id="KW-0472">Membrane</keyword>
<accession>A0A2T7P1J4</accession>
<evidence type="ECO:0000313" key="3">
    <source>
        <dbReference type="Proteomes" id="UP000245119"/>
    </source>
</evidence>
<name>A0A2T7P1J4_POMCA</name>
<dbReference type="AlphaFoldDB" id="A0A2T7P1J4"/>
<evidence type="ECO:0000313" key="2">
    <source>
        <dbReference type="EMBL" id="PVD27292.1"/>
    </source>
</evidence>
<evidence type="ECO:0000256" key="1">
    <source>
        <dbReference type="SAM" id="Phobius"/>
    </source>
</evidence>
<keyword evidence="1" id="KW-1133">Transmembrane helix</keyword>
<keyword evidence="3" id="KW-1185">Reference proteome</keyword>
<feature type="transmembrane region" description="Helical" evidence="1">
    <location>
        <begin position="250"/>
        <end position="271"/>
    </location>
</feature>
<proteinExistence type="predicted"/>
<organism evidence="2 3">
    <name type="scientific">Pomacea canaliculata</name>
    <name type="common">Golden apple snail</name>
    <dbReference type="NCBI Taxonomy" id="400727"/>
    <lineage>
        <taxon>Eukaryota</taxon>
        <taxon>Metazoa</taxon>
        <taxon>Spiralia</taxon>
        <taxon>Lophotrochozoa</taxon>
        <taxon>Mollusca</taxon>
        <taxon>Gastropoda</taxon>
        <taxon>Caenogastropoda</taxon>
        <taxon>Architaenioglossa</taxon>
        <taxon>Ampullarioidea</taxon>
        <taxon>Ampullariidae</taxon>
        <taxon>Pomacea</taxon>
    </lineage>
</organism>